<dbReference type="Proteomes" id="UP001246858">
    <property type="component" value="Unassembled WGS sequence"/>
</dbReference>
<protein>
    <submittedName>
        <fullName evidence="1">DNA-damage-inducible protein D</fullName>
    </submittedName>
</protein>
<reference evidence="1" key="1">
    <citation type="submission" date="2023-07" db="EMBL/GenBank/DDBJ databases">
        <title>Sorghum-associated microbial communities from plants grown in Nebraska, USA.</title>
        <authorList>
            <person name="Schachtman D."/>
        </authorList>
    </citation>
    <scope>NUCLEOTIDE SEQUENCE</scope>
    <source>
        <strain evidence="1">2697</strain>
    </source>
</reference>
<proteinExistence type="predicted"/>
<evidence type="ECO:0000313" key="1">
    <source>
        <dbReference type="EMBL" id="MDR6783761.1"/>
    </source>
</evidence>
<sequence length="106" mass="12139">MKTEEIKQLFEKFESAAFKIEDIECWSGRELQEIFQYKEWRNFVKVIDKAKEACKNGDNVVSDHFVDVNKMVELGSGSVRQVEDIALTIKKEAGSPGHSQNLSGNW</sequence>
<name>A0ACC6KX17_9SPHI</name>
<accession>A0ACC6KX17</accession>
<gene>
    <name evidence="1" type="ORF">J2X78_002326</name>
</gene>
<organism evidence="1 2">
    <name type="scientific">Pedobacter africanus</name>
    <dbReference type="NCBI Taxonomy" id="151894"/>
    <lineage>
        <taxon>Bacteria</taxon>
        <taxon>Pseudomonadati</taxon>
        <taxon>Bacteroidota</taxon>
        <taxon>Sphingobacteriia</taxon>
        <taxon>Sphingobacteriales</taxon>
        <taxon>Sphingobacteriaceae</taxon>
        <taxon>Pedobacter</taxon>
    </lineage>
</organism>
<dbReference type="EMBL" id="JAVDTF010000002">
    <property type="protein sequence ID" value="MDR6783761.1"/>
    <property type="molecule type" value="Genomic_DNA"/>
</dbReference>
<evidence type="ECO:0000313" key="2">
    <source>
        <dbReference type="Proteomes" id="UP001246858"/>
    </source>
</evidence>
<comment type="caution">
    <text evidence="1">The sequence shown here is derived from an EMBL/GenBank/DDBJ whole genome shotgun (WGS) entry which is preliminary data.</text>
</comment>
<keyword evidence="2" id="KW-1185">Reference proteome</keyword>